<evidence type="ECO:0000313" key="6">
    <source>
        <dbReference type="Proteomes" id="UP000198815"/>
    </source>
</evidence>
<keyword evidence="2 5" id="KW-0012">Acyltransferase</keyword>
<dbReference type="SMART" id="SM00563">
    <property type="entry name" value="PlsC"/>
    <property type="match status" value="1"/>
</dbReference>
<sequence>MSAMSTISQPPGRPAPGRRRYAGRLGRVNHEPANRSFAWCAHAATALLAPFTHLHYLNQDRVPAAGPLIVVPNHICSLDPVIVGHYLAYSGRWPHFLARANLFEVRGLGTLLRALEQIPVTRGSISAADSLRTARERLDQGLAVIVYPEGTFTYDPDEWPMAGHTGAARLALETGAPVLPIGQWGANFIVPPRHKRPVHLLPATDVTVSAGPLVDLAGLGEGDHDRHAVFEATTRIMNAITAEVSRVRGLEPPAGRWHPGRRERVDVQAAVL</sequence>
<feature type="region of interest" description="Disordered" evidence="3">
    <location>
        <begin position="1"/>
        <end position="20"/>
    </location>
</feature>
<dbReference type="AlphaFoldDB" id="A0A1H9QTZ1"/>
<dbReference type="GO" id="GO:0006654">
    <property type="term" value="P:phosphatidic acid biosynthetic process"/>
    <property type="evidence" value="ECO:0007669"/>
    <property type="project" value="TreeGrafter"/>
</dbReference>
<dbReference type="GO" id="GO:0005886">
    <property type="term" value="C:plasma membrane"/>
    <property type="evidence" value="ECO:0007669"/>
    <property type="project" value="TreeGrafter"/>
</dbReference>
<evidence type="ECO:0000256" key="3">
    <source>
        <dbReference type="SAM" id="MobiDB-lite"/>
    </source>
</evidence>
<evidence type="ECO:0000259" key="4">
    <source>
        <dbReference type="SMART" id="SM00563"/>
    </source>
</evidence>
<organism evidence="5 6">
    <name type="scientific">Propionibacterium cyclohexanicum</name>
    <dbReference type="NCBI Taxonomy" id="64702"/>
    <lineage>
        <taxon>Bacteria</taxon>
        <taxon>Bacillati</taxon>
        <taxon>Actinomycetota</taxon>
        <taxon>Actinomycetes</taxon>
        <taxon>Propionibacteriales</taxon>
        <taxon>Propionibacteriaceae</taxon>
        <taxon>Propionibacterium</taxon>
    </lineage>
</organism>
<name>A0A1H9QTZ1_9ACTN</name>
<dbReference type="PANTHER" id="PTHR10434">
    <property type="entry name" value="1-ACYL-SN-GLYCEROL-3-PHOSPHATE ACYLTRANSFERASE"/>
    <property type="match status" value="1"/>
</dbReference>
<evidence type="ECO:0000313" key="5">
    <source>
        <dbReference type="EMBL" id="SER63329.1"/>
    </source>
</evidence>
<dbReference type="SUPFAM" id="SSF69593">
    <property type="entry name" value="Glycerol-3-phosphate (1)-acyltransferase"/>
    <property type="match status" value="1"/>
</dbReference>
<dbReference type="STRING" id="64702.SAMN05443377_10491"/>
<keyword evidence="1 5" id="KW-0808">Transferase</keyword>
<dbReference type="Proteomes" id="UP000198815">
    <property type="component" value="Unassembled WGS sequence"/>
</dbReference>
<dbReference type="EMBL" id="FOGZ01000004">
    <property type="protein sequence ID" value="SER63329.1"/>
    <property type="molecule type" value="Genomic_DNA"/>
</dbReference>
<feature type="domain" description="Phospholipid/glycerol acyltransferase" evidence="4">
    <location>
        <begin position="68"/>
        <end position="186"/>
    </location>
</feature>
<keyword evidence="6" id="KW-1185">Reference proteome</keyword>
<dbReference type="GO" id="GO:0003841">
    <property type="term" value="F:1-acylglycerol-3-phosphate O-acyltransferase activity"/>
    <property type="evidence" value="ECO:0007669"/>
    <property type="project" value="TreeGrafter"/>
</dbReference>
<dbReference type="PANTHER" id="PTHR10434:SF55">
    <property type="entry name" value="POSSIBLE ACYLTRANSFERASE"/>
    <property type="match status" value="1"/>
</dbReference>
<dbReference type="CDD" id="cd07989">
    <property type="entry name" value="LPLAT_AGPAT-like"/>
    <property type="match status" value="1"/>
</dbReference>
<proteinExistence type="predicted"/>
<evidence type="ECO:0000256" key="1">
    <source>
        <dbReference type="ARBA" id="ARBA00022679"/>
    </source>
</evidence>
<reference evidence="5 6" key="1">
    <citation type="submission" date="2016-10" db="EMBL/GenBank/DDBJ databases">
        <authorList>
            <person name="de Groot N.N."/>
        </authorList>
    </citation>
    <scope>NUCLEOTIDE SEQUENCE [LARGE SCALE GENOMIC DNA]</scope>
    <source>
        <strain evidence="5 6">DSM 16859</strain>
    </source>
</reference>
<dbReference type="InterPro" id="IPR002123">
    <property type="entry name" value="Plipid/glycerol_acylTrfase"/>
</dbReference>
<accession>A0A1H9QTZ1</accession>
<dbReference type="OrthoDB" id="9806008at2"/>
<protein>
    <submittedName>
        <fullName evidence="5">1-acyl-sn-glycerol-3-phosphate acyltransferases</fullName>
    </submittedName>
</protein>
<dbReference type="Pfam" id="PF01553">
    <property type="entry name" value="Acyltransferase"/>
    <property type="match status" value="1"/>
</dbReference>
<gene>
    <name evidence="5" type="ORF">SAMN05443377_10491</name>
</gene>
<evidence type="ECO:0000256" key="2">
    <source>
        <dbReference type="ARBA" id="ARBA00023315"/>
    </source>
</evidence>